<dbReference type="InterPro" id="IPR000811">
    <property type="entry name" value="Glyco_trans_35"/>
</dbReference>
<keyword evidence="2" id="KW-0663">Pyridoxal phosphate</keyword>
<dbReference type="GO" id="GO:0005980">
    <property type="term" value="P:glycogen catabolic process"/>
    <property type="evidence" value="ECO:0007669"/>
    <property type="project" value="TreeGrafter"/>
</dbReference>
<dbReference type="PANTHER" id="PTHR11468">
    <property type="entry name" value="GLYCOGEN PHOSPHORYLASE"/>
    <property type="match status" value="1"/>
</dbReference>
<comment type="function">
    <text evidence="2">Allosteric enzyme that catalyzes the rate-limiting step in glycogen catabolism, the phosphorolytic cleavage of glycogen to produce glucose-1-phosphate, and plays a central role in maintaining cellular and organismal glucose homeostasis.</text>
</comment>
<dbReference type="PANTHER" id="PTHR11468:SF13">
    <property type="entry name" value="GLYCOGEN PHOSPHORYLASE"/>
    <property type="match status" value="1"/>
</dbReference>
<comment type="catalytic activity">
    <reaction evidence="2">
        <text>[(1-&gt;4)-alpha-D-glucosyl](n) + phosphate = [(1-&gt;4)-alpha-D-glucosyl](n-1) + alpha-D-glucose 1-phosphate</text>
        <dbReference type="Rhea" id="RHEA:41732"/>
        <dbReference type="Rhea" id="RHEA-COMP:9584"/>
        <dbReference type="Rhea" id="RHEA-COMP:9586"/>
        <dbReference type="ChEBI" id="CHEBI:15444"/>
        <dbReference type="ChEBI" id="CHEBI:43474"/>
        <dbReference type="ChEBI" id="CHEBI:58601"/>
        <dbReference type="EC" id="2.4.1.1"/>
    </reaction>
</comment>
<proteinExistence type="inferred from homology"/>
<dbReference type="GO" id="GO:0030170">
    <property type="term" value="F:pyridoxal phosphate binding"/>
    <property type="evidence" value="ECO:0007669"/>
    <property type="project" value="TreeGrafter"/>
</dbReference>
<keyword evidence="2" id="KW-0808">Transferase</keyword>
<evidence type="ECO:0000256" key="2">
    <source>
        <dbReference type="RuleBase" id="RU000587"/>
    </source>
</evidence>
<dbReference type="GO" id="GO:0008184">
    <property type="term" value="F:glycogen phosphorylase activity"/>
    <property type="evidence" value="ECO:0007669"/>
    <property type="project" value="InterPro"/>
</dbReference>
<sequence length="111" mass="12891">MLMILQIAKSPGLAQCIDQIENGFFTPDHPDLLKDLTYSVRHHDRFLVYADYDDFIKKQDEVSQAYLDRQKWLKMGLHNIASCGKFSTDRIISEYAKEIWGTEPNAIRLQA</sequence>
<dbReference type="AlphaFoldDB" id="A0A914QD06"/>
<evidence type="ECO:0000256" key="1">
    <source>
        <dbReference type="ARBA" id="ARBA00006047"/>
    </source>
</evidence>
<dbReference type="Proteomes" id="UP000887578">
    <property type="component" value="Unplaced"/>
</dbReference>
<comment type="cofactor">
    <cofactor evidence="2">
        <name>pyridoxal 5'-phosphate</name>
        <dbReference type="ChEBI" id="CHEBI:597326"/>
    </cofactor>
</comment>
<dbReference type="WBParaSite" id="PDA_v2.g29510.t1">
    <property type="protein sequence ID" value="PDA_v2.g29510.t1"/>
    <property type="gene ID" value="PDA_v2.g29510"/>
</dbReference>
<dbReference type="Pfam" id="PF00343">
    <property type="entry name" value="Phosphorylase"/>
    <property type="match status" value="1"/>
</dbReference>
<reference evidence="4" key="1">
    <citation type="submission" date="2022-11" db="UniProtKB">
        <authorList>
            <consortium name="WormBaseParasite"/>
        </authorList>
    </citation>
    <scope>IDENTIFICATION</scope>
</reference>
<dbReference type="SUPFAM" id="SSF53756">
    <property type="entry name" value="UDP-Glycosyltransferase/glycogen phosphorylase"/>
    <property type="match status" value="1"/>
</dbReference>
<name>A0A914QD06_9BILA</name>
<keyword evidence="3" id="KW-1185">Reference proteome</keyword>
<protein>
    <recommendedName>
        <fullName evidence="2">Alpha-1,4 glucan phosphorylase</fullName>
        <ecNumber evidence="2">2.4.1.1</ecNumber>
    </recommendedName>
</protein>
<dbReference type="EC" id="2.4.1.1" evidence="2"/>
<keyword evidence="2" id="KW-0119">Carbohydrate metabolism</keyword>
<comment type="similarity">
    <text evidence="1 2">Belongs to the glycogen phosphorylase family.</text>
</comment>
<organism evidence="3 4">
    <name type="scientific">Panagrolaimus davidi</name>
    <dbReference type="NCBI Taxonomy" id="227884"/>
    <lineage>
        <taxon>Eukaryota</taxon>
        <taxon>Metazoa</taxon>
        <taxon>Ecdysozoa</taxon>
        <taxon>Nematoda</taxon>
        <taxon>Chromadorea</taxon>
        <taxon>Rhabditida</taxon>
        <taxon>Tylenchina</taxon>
        <taxon>Panagrolaimomorpha</taxon>
        <taxon>Panagrolaimoidea</taxon>
        <taxon>Panagrolaimidae</taxon>
        <taxon>Panagrolaimus</taxon>
    </lineage>
</organism>
<evidence type="ECO:0000313" key="4">
    <source>
        <dbReference type="WBParaSite" id="PDA_v2.g29510.t1"/>
    </source>
</evidence>
<accession>A0A914QD06</accession>
<keyword evidence="2" id="KW-0328">Glycosyltransferase</keyword>
<dbReference type="Gene3D" id="3.40.50.2000">
    <property type="entry name" value="Glycogen Phosphorylase B"/>
    <property type="match status" value="2"/>
</dbReference>
<evidence type="ECO:0000313" key="3">
    <source>
        <dbReference type="Proteomes" id="UP000887578"/>
    </source>
</evidence>
<dbReference type="GO" id="GO:0005737">
    <property type="term" value="C:cytoplasm"/>
    <property type="evidence" value="ECO:0007669"/>
    <property type="project" value="TreeGrafter"/>
</dbReference>